<comment type="caution">
    <text evidence="1">The sequence shown here is derived from an EMBL/GenBank/DDBJ whole genome shotgun (WGS) entry which is preliminary data.</text>
</comment>
<evidence type="ECO:0000313" key="2">
    <source>
        <dbReference type="Proteomes" id="UP000249610"/>
    </source>
</evidence>
<sequence>MCQPLKNIQILAILIIFFVSSCSKPKTKSMEVVATAYNSVTAQTDGDPSITAWGDTLEPGMKAVAISRDLLDSGLYYNMDITIEGLEGRYKVLDKMNRRWVNKIDIYMGLNVLEARQWGKQYVTISYRPSE</sequence>
<reference evidence="1 2" key="1">
    <citation type="submission" date="2018-06" db="EMBL/GenBank/DDBJ databases">
        <title>Genomic Encyclopedia of Archaeal and Bacterial Type Strains, Phase II (KMG-II): from individual species to whole genera.</title>
        <authorList>
            <person name="Goeker M."/>
        </authorList>
    </citation>
    <scope>NUCLEOTIDE SEQUENCE [LARGE SCALE GENOMIC DNA]</scope>
    <source>
        <strain evidence="1 2">DSM 23446</strain>
    </source>
</reference>
<keyword evidence="2" id="KW-1185">Reference proteome</keyword>
<name>A0A327P104_9BACT</name>
<organism evidence="1 2">
    <name type="scientific">Algoriphagus yeomjeoni</name>
    <dbReference type="NCBI Taxonomy" id="291403"/>
    <lineage>
        <taxon>Bacteria</taxon>
        <taxon>Pseudomonadati</taxon>
        <taxon>Bacteroidota</taxon>
        <taxon>Cytophagia</taxon>
        <taxon>Cytophagales</taxon>
        <taxon>Cyclobacteriaceae</taxon>
        <taxon>Algoriphagus</taxon>
    </lineage>
</organism>
<proteinExistence type="predicted"/>
<dbReference type="AlphaFoldDB" id="A0A327P104"/>
<dbReference type="CDD" id="cd22784">
    <property type="entry name" value="DPBB_MltA_YuiC-like"/>
    <property type="match status" value="1"/>
</dbReference>
<evidence type="ECO:0000313" key="1">
    <source>
        <dbReference type="EMBL" id="RAI85949.1"/>
    </source>
</evidence>
<gene>
    <name evidence="1" type="ORF">LV83_03393</name>
</gene>
<accession>A0A327P104</accession>
<protein>
    <submittedName>
        <fullName evidence="1">3D (Asp-Asp-Asp) domain-containing protein</fullName>
    </submittedName>
</protein>
<dbReference type="OrthoDB" id="5624888at2"/>
<dbReference type="EMBL" id="QLLK01000011">
    <property type="protein sequence ID" value="RAI85949.1"/>
    <property type="molecule type" value="Genomic_DNA"/>
</dbReference>
<dbReference type="Proteomes" id="UP000249610">
    <property type="component" value="Unassembled WGS sequence"/>
</dbReference>
<dbReference type="PROSITE" id="PS51257">
    <property type="entry name" value="PROKAR_LIPOPROTEIN"/>
    <property type="match status" value="1"/>
</dbReference>